<organism evidence="1 2">
    <name type="scientific">Octadecabacter ascidiaceicola</name>
    <dbReference type="NCBI Taxonomy" id="1655543"/>
    <lineage>
        <taxon>Bacteria</taxon>
        <taxon>Pseudomonadati</taxon>
        <taxon>Pseudomonadota</taxon>
        <taxon>Alphaproteobacteria</taxon>
        <taxon>Rhodobacterales</taxon>
        <taxon>Roseobacteraceae</taxon>
        <taxon>Octadecabacter</taxon>
    </lineage>
</organism>
<evidence type="ECO:0000313" key="1">
    <source>
        <dbReference type="EMBL" id="SMX32363.1"/>
    </source>
</evidence>
<keyword evidence="2" id="KW-1185">Reference proteome</keyword>
<sequence length="34" mass="3966">MVSYIRLIPCQIVPHCVLSAERGEWDYLLNETSE</sequence>
<dbReference type="EMBL" id="FXYD01000001">
    <property type="protein sequence ID" value="SMX32363.1"/>
    <property type="molecule type" value="Genomic_DNA"/>
</dbReference>
<evidence type="ECO:0000313" key="2">
    <source>
        <dbReference type="Proteomes" id="UP000203464"/>
    </source>
</evidence>
<protein>
    <submittedName>
        <fullName evidence="1">Uncharacterized protein</fullName>
    </submittedName>
</protein>
<dbReference type="AlphaFoldDB" id="A0A238JPI7"/>
<dbReference type="Proteomes" id="UP000203464">
    <property type="component" value="Unassembled WGS sequence"/>
</dbReference>
<accession>A0A238JPI7</accession>
<proteinExistence type="predicted"/>
<name>A0A238JPI7_9RHOB</name>
<gene>
    <name evidence="1" type="ORF">OCA8868_00717</name>
</gene>
<reference evidence="2" key="1">
    <citation type="submission" date="2017-05" db="EMBL/GenBank/DDBJ databases">
        <authorList>
            <person name="Rodrigo-Torres L."/>
            <person name="Arahal R. D."/>
            <person name="Lucena T."/>
        </authorList>
    </citation>
    <scope>NUCLEOTIDE SEQUENCE [LARGE SCALE GENOMIC DNA]</scope>
    <source>
        <strain evidence="2">CECT 8868</strain>
    </source>
</reference>